<dbReference type="EMBL" id="KQ086101">
    <property type="protein sequence ID" value="KLO08220.1"/>
    <property type="molecule type" value="Genomic_DNA"/>
</dbReference>
<dbReference type="InterPro" id="IPR011009">
    <property type="entry name" value="Kinase-like_dom_sf"/>
</dbReference>
<evidence type="ECO:0000313" key="5">
    <source>
        <dbReference type="Proteomes" id="UP000053477"/>
    </source>
</evidence>
<dbReference type="InterPro" id="IPR051681">
    <property type="entry name" value="Ser/Thr_Kinases-Pseudokinases"/>
</dbReference>
<dbReference type="AlphaFoldDB" id="A0A0H2R8P5"/>
<keyword evidence="1" id="KW-0547">Nucleotide-binding</keyword>
<gene>
    <name evidence="4" type="ORF">SCHPADRAFT_835627</name>
</gene>
<reference evidence="4 5" key="1">
    <citation type="submission" date="2015-04" db="EMBL/GenBank/DDBJ databases">
        <title>Complete genome sequence of Schizopora paradoxa KUC8140, a cosmopolitan wood degrader in East Asia.</title>
        <authorList>
            <consortium name="DOE Joint Genome Institute"/>
            <person name="Min B."/>
            <person name="Park H."/>
            <person name="Jang Y."/>
            <person name="Kim J.-J."/>
            <person name="Kim K.H."/>
            <person name="Pangilinan J."/>
            <person name="Lipzen A."/>
            <person name="Riley R."/>
            <person name="Grigoriev I.V."/>
            <person name="Spatafora J.W."/>
            <person name="Choi I.-G."/>
        </authorList>
    </citation>
    <scope>NUCLEOTIDE SEQUENCE [LARGE SCALE GENOMIC DNA]</scope>
    <source>
        <strain evidence="4 5">KUC8140</strain>
    </source>
</reference>
<dbReference type="OrthoDB" id="4062651at2759"/>
<feature type="domain" description="Protein kinase" evidence="3">
    <location>
        <begin position="1"/>
        <end position="160"/>
    </location>
</feature>
<dbReference type="InterPro" id="IPR008271">
    <property type="entry name" value="Ser/Thr_kinase_AS"/>
</dbReference>
<feature type="non-terminal residue" evidence="4">
    <location>
        <position position="1"/>
    </location>
</feature>
<dbReference type="InterPro" id="IPR001245">
    <property type="entry name" value="Ser-Thr/Tyr_kinase_cat_dom"/>
</dbReference>
<dbReference type="PANTHER" id="PTHR44329:SF298">
    <property type="entry name" value="MIXED LINEAGE KINASE DOMAIN-LIKE PROTEIN"/>
    <property type="match status" value="1"/>
</dbReference>
<dbReference type="CDD" id="cd00180">
    <property type="entry name" value="PKc"/>
    <property type="match status" value="1"/>
</dbReference>
<evidence type="ECO:0000313" key="4">
    <source>
        <dbReference type="EMBL" id="KLO08220.1"/>
    </source>
</evidence>
<protein>
    <submittedName>
        <fullName evidence="4">Kinase-like protein</fullName>
    </submittedName>
</protein>
<dbReference type="GO" id="GO:0005524">
    <property type="term" value="F:ATP binding"/>
    <property type="evidence" value="ECO:0007669"/>
    <property type="project" value="UniProtKB-KW"/>
</dbReference>
<dbReference type="Gene3D" id="1.10.510.10">
    <property type="entry name" value="Transferase(Phosphotransferase) domain 1"/>
    <property type="match status" value="1"/>
</dbReference>
<dbReference type="PANTHER" id="PTHR44329">
    <property type="entry name" value="SERINE/THREONINE-PROTEIN KINASE TNNI3K-RELATED"/>
    <property type="match status" value="1"/>
</dbReference>
<keyword evidence="5" id="KW-1185">Reference proteome</keyword>
<keyword evidence="4" id="KW-0808">Transferase</keyword>
<dbReference type="STRING" id="27342.A0A0H2R8P5"/>
<accession>A0A0H2R8P5</accession>
<evidence type="ECO:0000259" key="3">
    <source>
        <dbReference type="PROSITE" id="PS50011"/>
    </source>
</evidence>
<evidence type="ECO:0000256" key="2">
    <source>
        <dbReference type="ARBA" id="ARBA00022840"/>
    </source>
</evidence>
<dbReference type="InParanoid" id="A0A0H2R8P5"/>
<dbReference type="Proteomes" id="UP000053477">
    <property type="component" value="Unassembled WGS sequence"/>
</dbReference>
<dbReference type="SUPFAM" id="SSF56112">
    <property type="entry name" value="Protein kinase-like (PK-like)"/>
    <property type="match status" value="1"/>
</dbReference>
<sequence length="160" mass="17963">KEVRVWSRLKHDNILPFLGFFLEGEKRIPNLVSEWMERGTVTAFVRVRPSDTYLVRGIASGLEYIHNEKVIHADLKGSNILVSDDGGPLIAGFSLSVSEASPSLAPTENHGEKGLGRWMAKELHWNPSMPSSSFHPRHTTETDIWAFGMVVCVRYEASRC</sequence>
<dbReference type="InterPro" id="IPR000719">
    <property type="entry name" value="Prot_kinase_dom"/>
</dbReference>
<evidence type="ECO:0000256" key="1">
    <source>
        <dbReference type="ARBA" id="ARBA00022741"/>
    </source>
</evidence>
<organism evidence="4 5">
    <name type="scientific">Schizopora paradoxa</name>
    <dbReference type="NCBI Taxonomy" id="27342"/>
    <lineage>
        <taxon>Eukaryota</taxon>
        <taxon>Fungi</taxon>
        <taxon>Dikarya</taxon>
        <taxon>Basidiomycota</taxon>
        <taxon>Agaricomycotina</taxon>
        <taxon>Agaricomycetes</taxon>
        <taxon>Hymenochaetales</taxon>
        <taxon>Schizoporaceae</taxon>
        <taxon>Schizopora</taxon>
    </lineage>
</organism>
<dbReference type="PROSITE" id="PS50011">
    <property type="entry name" value="PROTEIN_KINASE_DOM"/>
    <property type="match status" value="1"/>
</dbReference>
<dbReference type="Pfam" id="PF07714">
    <property type="entry name" value="PK_Tyr_Ser-Thr"/>
    <property type="match status" value="1"/>
</dbReference>
<proteinExistence type="predicted"/>
<dbReference type="GO" id="GO:0004674">
    <property type="term" value="F:protein serine/threonine kinase activity"/>
    <property type="evidence" value="ECO:0007669"/>
    <property type="project" value="TreeGrafter"/>
</dbReference>
<keyword evidence="2" id="KW-0067">ATP-binding</keyword>
<name>A0A0H2R8P5_9AGAM</name>
<dbReference type="PROSITE" id="PS00108">
    <property type="entry name" value="PROTEIN_KINASE_ST"/>
    <property type="match status" value="1"/>
</dbReference>
<keyword evidence="4" id="KW-0418">Kinase</keyword>